<gene>
    <name evidence="2" type="primary">A09p020780.1_BraROA</name>
    <name evidence="2" type="ORF">IGI04_034554</name>
</gene>
<organism evidence="2 3">
    <name type="scientific">Brassica rapa subsp. trilocularis</name>
    <dbReference type="NCBI Taxonomy" id="1813537"/>
    <lineage>
        <taxon>Eukaryota</taxon>
        <taxon>Viridiplantae</taxon>
        <taxon>Streptophyta</taxon>
        <taxon>Embryophyta</taxon>
        <taxon>Tracheophyta</taxon>
        <taxon>Spermatophyta</taxon>
        <taxon>Magnoliopsida</taxon>
        <taxon>eudicotyledons</taxon>
        <taxon>Gunneridae</taxon>
        <taxon>Pentapetalae</taxon>
        <taxon>rosids</taxon>
        <taxon>malvids</taxon>
        <taxon>Brassicales</taxon>
        <taxon>Brassicaceae</taxon>
        <taxon>Brassiceae</taxon>
        <taxon>Brassica</taxon>
    </lineage>
</organism>
<name>A0ABQ7LBX5_BRACM</name>
<evidence type="ECO:0000256" key="1">
    <source>
        <dbReference type="SAM" id="Phobius"/>
    </source>
</evidence>
<proteinExistence type="predicted"/>
<evidence type="ECO:0000313" key="3">
    <source>
        <dbReference type="Proteomes" id="UP000823674"/>
    </source>
</evidence>
<comment type="caution">
    <text evidence="2">The sequence shown here is derived from an EMBL/GenBank/DDBJ whole genome shotgun (WGS) entry which is preliminary data.</text>
</comment>
<keyword evidence="1" id="KW-1133">Transmembrane helix</keyword>
<accession>A0ABQ7LBX5</accession>
<protein>
    <submittedName>
        <fullName evidence="2">Uncharacterized protein</fullName>
    </submittedName>
</protein>
<dbReference type="Proteomes" id="UP000823674">
    <property type="component" value="Chromosome A09"/>
</dbReference>
<sequence length="170" mass="18568">MRATARGVLMRFLPCGSSLSRFLGGSSELWVRVRCFFFRCCRPSLEVPVTVRNESRDSIRVSLVVSVFQSRALDCGSAFCESGMVCRVWIGGSLALGSLTSSKVALFRRRCARYVSLILLFGGLNGCIRSWVWRVGGSNLQFTVPHDGTAYLWTPPRAAGGAMLNGFAAS</sequence>
<dbReference type="EMBL" id="JADBGQ010000008">
    <property type="protein sequence ID" value="KAG5383084.1"/>
    <property type="molecule type" value="Genomic_DNA"/>
</dbReference>
<reference evidence="2 3" key="1">
    <citation type="submission" date="2021-03" db="EMBL/GenBank/DDBJ databases">
        <authorList>
            <person name="King G.J."/>
            <person name="Bancroft I."/>
            <person name="Baten A."/>
            <person name="Bloomfield J."/>
            <person name="Borpatragohain P."/>
            <person name="He Z."/>
            <person name="Irish N."/>
            <person name="Irwin J."/>
            <person name="Liu K."/>
            <person name="Mauleon R.P."/>
            <person name="Moore J."/>
            <person name="Morris R."/>
            <person name="Ostergaard L."/>
            <person name="Wang B."/>
            <person name="Wells R."/>
        </authorList>
    </citation>
    <scope>NUCLEOTIDE SEQUENCE [LARGE SCALE GENOMIC DNA]</scope>
    <source>
        <strain evidence="2">R-o-18</strain>
        <tissue evidence="2">Leaf</tissue>
    </source>
</reference>
<keyword evidence="1" id="KW-0472">Membrane</keyword>
<keyword evidence="1" id="KW-0812">Transmembrane</keyword>
<evidence type="ECO:0000313" key="2">
    <source>
        <dbReference type="EMBL" id="KAG5383084.1"/>
    </source>
</evidence>
<keyword evidence="3" id="KW-1185">Reference proteome</keyword>
<feature type="transmembrane region" description="Helical" evidence="1">
    <location>
        <begin position="111"/>
        <end position="132"/>
    </location>
</feature>